<dbReference type="Proteomes" id="UP000821845">
    <property type="component" value="Chromosome 6"/>
</dbReference>
<dbReference type="EMBL" id="CM023486">
    <property type="protein sequence ID" value="KAH6927960.1"/>
    <property type="molecule type" value="Genomic_DNA"/>
</dbReference>
<gene>
    <name evidence="1" type="ORF">HPB50_010046</name>
</gene>
<evidence type="ECO:0000313" key="2">
    <source>
        <dbReference type="Proteomes" id="UP000821845"/>
    </source>
</evidence>
<protein>
    <submittedName>
        <fullName evidence="1">Uncharacterized protein</fullName>
    </submittedName>
</protein>
<keyword evidence="2" id="KW-1185">Reference proteome</keyword>
<evidence type="ECO:0000313" key="1">
    <source>
        <dbReference type="EMBL" id="KAH6927960.1"/>
    </source>
</evidence>
<sequence>MHDAHAPVLALRGTDTPSSEKSPSPAPSGRAAHISERGPARSWTPDRVSPYLLRARADGHASALPPPLDALAMVMHARELAVLGRQRLCPESRRKCPSACFSSREKESISRSTVNCGHKLGALPGDVFCIDKRNLGTAGFLDGRDSRASPRSQLDNDTLLVTADRACR</sequence>
<organism evidence="1 2">
    <name type="scientific">Hyalomma asiaticum</name>
    <name type="common">Tick</name>
    <dbReference type="NCBI Taxonomy" id="266040"/>
    <lineage>
        <taxon>Eukaryota</taxon>
        <taxon>Metazoa</taxon>
        <taxon>Ecdysozoa</taxon>
        <taxon>Arthropoda</taxon>
        <taxon>Chelicerata</taxon>
        <taxon>Arachnida</taxon>
        <taxon>Acari</taxon>
        <taxon>Parasitiformes</taxon>
        <taxon>Ixodida</taxon>
        <taxon>Ixodoidea</taxon>
        <taxon>Ixodidae</taxon>
        <taxon>Hyalomminae</taxon>
        <taxon>Hyalomma</taxon>
    </lineage>
</organism>
<proteinExistence type="predicted"/>
<name>A0ACB7S005_HYAAI</name>
<accession>A0ACB7S005</accession>
<comment type="caution">
    <text evidence="1">The sequence shown here is derived from an EMBL/GenBank/DDBJ whole genome shotgun (WGS) entry which is preliminary data.</text>
</comment>
<reference evidence="1" key="1">
    <citation type="submission" date="2020-05" db="EMBL/GenBank/DDBJ databases">
        <title>Large-scale comparative analyses of tick genomes elucidate their genetic diversity and vector capacities.</title>
        <authorList>
            <person name="Jia N."/>
            <person name="Wang J."/>
            <person name="Shi W."/>
            <person name="Du L."/>
            <person name="Sun Y."/>
            <person name="Zhan W."/>
            <person name="Jiang J."/>
            <person name="Wang Q."/>
            <person name="Zhang B."/>
            <person name="Ji P."/>
            <person name="Sakyi L.B."/>
            <person name="Cui X."/>
            <person name="Yuan T."/>
            <person name="Jiang B."/>
            <person name="Yang W."/>
            <person name="Lam T.T.-Y."/>
            <person name="Chang Q."/>
            <person name="Ding S."/>
            <person name="Wang X."/>
            <person name="Zhu J."/>
            <person name="Ruan X."/>
            <person name="Zhao L."/>
            <person name="Wei J."/>
            <person name="Que T."/>
            <person name="Du C."/>
            <person name="Cheng J."/>
            <person name="Dai P."/>
            <person name="Han X."/>
            <person name="Huang E."/>
            <person name="Gao Y."/>
            <person name="Liu J."/>
            <person name="Shao H."/>
            <person name="Ye R."/>
            <person name="Li L."/>
            <person name="Wei W."/>
            <person name="Wang X."/>
            <person name="Wang C."/>
            <person name="Yang T."/>
            <person name="Huo Q."/>
            <person name="Li W."/>
            <person name="Guo W."/>
            <person name="Chen H."/>
            <person name="Zhou L."/>
            <person name="Ni X."/>
            <person name="Tian J."/>
            <person name="Zhou Y."/>
            <person name="Sheng Y."/>
            <person name="Liu T."/>
            <person name="Pan Y."/>
            <person name="Xia L."/>
            <person name="Li J."/>
            <person name="Zhao F."/>
            <person name="Cao W."/>
        </authorList>
    </citation>
    <scope>NUCLEOTIDE SEQUENCE</scope>
    <source>
        <strain evidence="1">Hyas-2018</strain>
    </source>
</reference>